<dbReference type="PANTHER" id="PTHR10127:SF850">
    <property type="entry name" value="METALLOENDOPEPTIDASE"/>
    <property type="match status" value="1"/>
</dbReference>
<dbReference type="PRINTS" id="PR00480">
    <property type="entry name" value="ASTACIN"/>
</dbReference>
<feature type="binding site" evidence="1">
    <location>
        <position position="204"/>
    </location>
    <ligand>
        <name>Zn(2+)</name>
        <dbReference type="ChEBI" id="CHEBI:29105"/>
        <note>catalytic</note>
    </ligand>
</feature>
<keyword evidence="1 2" id="KW-0862">Zinc</keyword>
<dbReference type="Pfam" id="PF01400">
    <property type="entry name" value="Astacin"/>
    <property type="match status" value="1"/>
</dbReference>
<dbReference type="EMBL" id="KM038005">
    <property type="protein sequence ID" value="AIG55466.1"/>
    <property type="molecule type" value="Genomic_DNA"/>
</dbReference>
<dbReference type="PROSITE" id="PS51864">
    <property type="entry name" value="ASTACIN"/>
    <property type="match status" value="1"/>
</dbReference>
<keyword evidence="2" id="KW-0378">Hydrolase</keyword>
<evidence type="ECO:0000256" key="1">
    <source>
        <dbReference type="PROSITE-ProRule" id="PRU01211"/>
    </source>
</evidence>
<accession>A0A0A7CLR5</accession>
<comment type="caution">
    <text evidence="1">Lacks conserved residue(s) required for the propagation of feature annotation.</text>
</comment>
<dbReference type="InterPro" id="IPR024079">
    <property type="entry name" value="MetalloPept_cat_dom_sf"/>
</dbReference>
<keyword evidence="2" id="KW-0732">Signal</keyword>
<dbReference type="InterPro" id="IPR006026">
    <property type="entry name" value="Peptidase_Metallo"/>
</dbReference>
<gene>
    <name evidence="5" type="ORF">THRCLA_02782</name>
</gene>
<evidence type="ECO:0000256" key="2">
    <source>
        <dbReference type="RuleBase" id="RU361183"/>
    </source>
</evidence>
<reference evidence="4 6" key="1">
    <citation type="journal article" date="2014" name="Genome Biol. Evol.">
        <title>The secreted proteins of Achlya hypogyna and Thraustotheca clavata identify the ancestral oomycete secretome and reveal gene acquisitions by horizontal gene transfer.</title>
        <authorList>
            <person name="Misner I."/>
            <person name="Blouin N."/>
            <person name="Leonard G."/>
            <person name="Richards T.A."/>
            <person name="Lane C.E."/>
        </authorList>
    </citation>
    <scope>NUCLEOTIDE SEQUENCE</scope>
    <source>
        <strain evidence="4 6">ATCC 34112</strain>
    </source>
</reference>
<dbReference type="EMBL" id="JNBS01000514">
    <property type="protein sequence ID" value="OQS05046.1"/>
    <property type="molecule type" value="Genomic_DNA"/>
</dbReference>
<dbReference type="STRING" id="74557.A0A0A7CLR5"/>
<keyword evidence="2 5" id="KW-0645">Protease</keyword>
<dbReference type="GO" id="GO:0006508">
    <property type="term" value="P:proteolysis"/>
    <property type="evidence" value="ECO:0007669"/>
    <property type="project" value="UniProtKB-KW"/>
</dbReference>
<dbReference type="InterPro" id="IPR001506">
    <property type="entry name" value="Peptidase_M12A"/>
</dbReference>
<dbReference type="Proteomes" id="UP000243217">
    <property type="component" value="Unassembled WGS sequence"/>
</dbReference>
<name>A0A0A7CLR5_9STRA</name>
<dbReference type="SMART" id="SM00235">
    <property type="entry name" value="ZnMc"/>
    <property type="match status" value="1"/>
</dbReference>
<dbReference type="Gene3D" id="3.40.390.10">
    <property type="entry name" value="Collagenase (Catalytic Domain)"/>
    <property type="match status" value="1"/>
</dbReference>
<dbReference type="OrthoDB" id="7544260at2759"/>
<keyword evidence="6" id="KW-1185">Reference proteome</keyword>
<feature type="binding site" evidence="1">
    <location>
        <position position="198"/>
    </location>
    <ligand>
        <name>Zn(2+)</name>
        <dbReference type="ChEBI" id="CHEBI:29105"/>
        <note>catalytic</note>
    </ligand>
</feature>
<dbReference type="PANTHER" id="PTHR10127">
    <property type="entry name" value="DISCOIDIN, CUB, EGF, LAMININ , AND ZINC METALLOPROTEASE DOMAIN CONTAINING"/>
    <property type="match status" value="1"/>
</dbReference>
<feature type="signal peptide" evidence="2">
    <location>
        <begin position="1"/>
        <end position="18"/>
    </location>
</feature>
<evidence type="ECO:0000259" key="3">
    <source>
        <dbReference type="PROSITE" id="PS51864"/>
    </source>
</evidence>
<dbReference type="AlphaFoldDB" id="A0A0A7CLR5"/>
<dbReference type="EC" id="3.4.24.-" evidence="2"/>
<feature type="domain" description="Peptidase M12A" evidence="3">
    <location>
        <begin position="90"/>
        <end position="309"/>
    </location>
</feature>
<comment type="cofactor">
    <cofactor evidence="1 2">
        <name>Zn(2+)</name>
        <dbReference type="ChEBI" id="CHEBI:29105"/>
    </cofactor>
    <text evidence="1 2">Binds 1 zinc ion per subunit.</text>
</comment>
<dbReference type="GO" id="GO:0008270">
    <property type="term" value="F:zinc ion binding"/>
    <property type="evidence" value="ECO:0007669"/>
    <property type="project" value="UniProtKB-UniRule"/>
</dbReference>
<dbReference type="SUPFAM" id="SSF55486">
    <property type="entry name" value="Metalloproteases ('zincins'), catalytic domain"/>
    <property type="match status" value="1"/>
</dbReference>
<keyword evidence="2 5" id="KW-0482">Metalloprotease</keyword>
<feature type="binding site" evidence="1">
    <location>
        <position position="194"/>
    </location>
    <ligand>
        <name>Zn(2+)</name>
        <dbReference type="ChEBI" id="CHEBI:29105"/>
        <note>catalytic</note>
    </ligand>
</feature>
<evidence type="ECO:0000313" key="6">
    <source>
        <dbReference type="Proteomes" id="UP000243217"/>
    </source>
</evidence>
<sequence>MKHIVALCYFLCPVVAVASTLCKLDSADSTKYLSHGQIRYIFGQPHEIGAIYQVCFNGLITCFEEDAVADGNVDTIVNCHKYSAKRRLGLATPKKQHVWPYATMCYVIQDAFTPTEHKLILKAIHTIISLTGISIVDLHKCTGQICGNCKHYVSIDQFHDKRGTFSEVGYREYAGQKVNLLKSIFYTGQGAIIHQLLHSLGVIHEHVHPASEAVVIRENRLYTSRSNYIPVQEAMVTQYDMHSIMHYLNGICLPKKRNIKYCTIDQNELDGCIIPTSSDCDPKATALLGQRKTMTKIDIRNLQLLYDLPLTVSRNEVDILTRHYHLRIAHFHKNKHDKSNEVPSI</sequence>
<evidence type="ECO:0000313" key="4">
    <source>
        <dbReference type="EMBL" id="AIG55466.1"/>
    </source>
</evidence>
<evidence type="ECO:0000313" key="5">
    <source>
        <dbReference type="EMBL" id="OQS05046.1"/>
    </source>
</evidence>
<dbReference type="GO" id="GO:0004222">
    <property type="term" value="F:metalloendopeptidase activity"/>
    <property type="evidence" value="ECO:0007669"/>
    <property type="project" value="UniProtKB-UniRule"/>
</dbReference>
<proteinExistence type="predicted"/>
<organism evidence="4">
    <name type="scientific">Thraustotheca clavata</name>
    <dbReference type="NCBI Taxonomy" id="74557"/>
    <lineage>
        <taxon>Eukaryota</taxon>
        <taxon>Sar</taxon>
        <taxon>Stramenopiles</taxon>
        <taxon>Oomycota</taxon>
        <taxon>Saprolegniomycetes</taxon>
        <taxon>Saprolegniales</taxon>
        <taxon>Achlyaceae</taxon>
        <taxon>Thraustotheca</taxon>
    </lineage>
</organism>
<keyword evidence="1 2" id="KW-0479">Metal-binding</keyword>
<protein>
    <recommendedName>
        <fullName evidence="2">Metalloendopeptidase</fullName>
        <ecNumber evidence="2">3.4.24.-</ecNumber>
    </recommendedName>
</protein>
<feature type="chain" id="PRO_5005109547" description="Metalloendopeptidase" evidence="2">
    <location>
        <begin position="19"/>
        <end position="345"/>
    </location>
</feature>